<dbReference type="Proteomes" id="UP000188268">
    <property type="component" value="Unassembled WGS sequence"/>
</dbReference>
<comment type="caution">
    <text evidence="6">The sequence shown here is derived from an EMBL/GenBank/DDBJ whole genome shotgun (WGS) entry which is preliminary data.</text>
</comment>
<keyword evidence="2 4" id="KW-0732">Signal</keyword>
<dbReference type="InterPro" id="IPR032675">
    <property type="entry name" value="LRR_dom_sf"/>
</dbReference>
<dbReference type="Pfam" id="PF08263">
    <property type="entry name" value="LRRNT_2"/>
    <property type="match status" value="1"/>
</dbReference>
<dbReference type="OMA" id="GGSPCNW"/>
<evidence type="ECO:0000259" key="5">
    <source>
        <dbReference type="Pfam" id="PF08263"/>
    </source>
</evidence>
<dbReference type="InterPro" id="IPR053211">
    <property type="entry name" value="DNA_repair-toleration"/>
</dbReference>
<evidence type="ECO:0000256" key="3">
    <source>
        <dbReference type="ARBA" id="ARBA00022737"/>
    </source>
</evidence>
<evidence type="ECO:0000313" key="7">
    <source>
        <dbReference type="Proteomes" id="UP000188268"/>
    </source>
</evidence>
<proteinExistence type="predicted"/>
<evidence type="ECO:0000313" key="6">
    <source>
        <dbReference type="EMBL" id="OMO99718.1"/>
    </source>
</evidence>
<dbReference type="PANTHER" id="PTHR48060:SF24">
    <property type="entry name" value="NON-SPECIFIC SERINE_THREONINE PROTEIN KINASE"/>
    <property type="match status" value="1"/>
</dbReference>
<sequence length="93" mass="9879">MAITSLIPSQFLFFLMLVLFQFPNIIISTSSAVGVAKEAETLVKWKGSLDNNSQTLLSSWGAGGSPCNWLGITCNNGGSITNLSLAHYGLRGT</sequence>
<name>A0A1R3JXX6_COCAP</name>
<dbReference type="InterPro" id="IPR013210">
    <property type="entry name" value="LRR_N_plant-typ"/>
</dbReference>
<keyword evidence="3" id="KW-0677">Repeat</keyword>
<dbReference type="Gramene" id="OMO99718">
    <property type="protein sequence ID" value="OMO99718"/>
    <property type="gene ID" value="CCACVL1_03664"/>
</dbReference>
<feature type="chain" id="PRO_5013272222" description="Leucine-rich repeat-containing N-terminal plant-type domain-containing protein" evidence="4">
    <location>
        <begin position="29"/>
        <end position="93"/>
    </location>
</feature>
<accession>A0A1R3JXX6</accession>
<evidence type="ECO:0000256" key="1">
    <source>
        <dbReference type="ARBA" id="ARBA00022614"/>
    </source>
</evidence>
<dbReference type="PANTHER" id="PTHR48060">
    <property type="entry name" value="DNA DAMAGE-REPAIR/TOLERATION PROTEIN DRT100"/>
    <property type="match status" value="1"/>
</dbReference>
<dbReference type="EMBL" id="AWWV01006805">
    <property type="protein sequence ID" value="OMO99718.1"/>
    <property type="molecule type" value="Genomic_DNA"/>
</dbReference>
<feature type="domain" description="Leucine-rich repeat-containing N-terminal plant-type" evidence="5">
    <location>
        <begin position="37"/>
        <end position="75"/>
    </location>
</feature>
<dbReference type="Gene3D" id="3.80.10.10">
    <property type="entry name" value="Ribonuclease Inhibitor"/>
    <property type="match status" value="1"/>
</dbReference>
<feature type="signal peptide" evidence="4">
    <location>
        <begin position="1"/>
        <end position="28"/>
    </location>
</feature>
<reference evidence="6 7" key="1">
    <citation type="submission" date="2013-09" db="EMBL/GenBank/DDBJ databases">
        <title>Corchorus capsularis genome sequencing.</title>
        <authorList>
            <person name="Alam M."/>
            <person name="Haque M.S."/>
            <person name="Islam M.S."/>
            <person name="Emdad E.M."/>
            <person name="Islam M.M."/>
            <person name="Ahmed B."/>
            <person name="Halim A."/>
            <person name="Hossen Q.M.M."/>
            <person name="Hossain M.Z."/>
            <person name="Ahmed R."/>
            <person name="Khan M.M."/>
            <person name="Islam R."/>
            <person name="Rashid M.M."/>
            <person name="Khan S.A."/>
            <person name="Rahman M.S."/>
            <person name="Alam M."/>
        </authorList>
    </citation>
    <scope>NUCLEOTIDE SEQUENCE [LARGE SCALE GENOMIC DNA]</scope>
    <source>
        <strain evidence="7">cv. CVL-1</strain>
        <tissue evidence="6">Whole seedling</tissue>
    </source>
</reference>
<dbReference type="STRING" id="210143.A0A1R3JXX6"/>
<protein>
    <recommendedName>
        <fullName evidence="5">Leucine-rich repeat-containing N-terminal plant-type domain-containing protein</fullName>
    </recommendedName>
</protein>
<evidence type="ECO:0000256" key="4">
    <source>
        <dbReference type="SAM" id="SignalP"/>
    </source>
</evidence>
<dbReference type="OrthoDB" id="1935138at2759"/>
<keyword evidence="1" id="KW-0433">Leucine-rich repeat</keyword>
<evidence type="ECO:0000256" key="2">
    <source>
        <dbReference type="ARBA" id="ARBA00022729"/>
    </source>
</evidence>
<dbReference type="AlphaFoldDB" id="A0A1R3JXX6"/>
<gene>
    <name evidence="6" type="ORF">CCACVL1_03664</name>
</gene>
<keyword evidence="7" id="KW-1185">Reference proteome</keyword>
<organism evidence="6 7">
    <name type="scientific">Corchorus capsularis</name>
    <name type="common">Jute</name>
    <dbReference type="NCBI Taxonomy" id="210143"/>
    <lineage>
        <taxon>Eukaryota</taxon>
        <taxon>Viridiplantae</taxon>
        <taxon>Streptophyta</taxon>
        <taxon>Embryophyta</taxon>
        <taxon>Tracheophyta</taxon>
        <taxon>Spermatophyta</taxon>
        <taxon>Magnoliopsida</taxon>
        <taxon>eudicotyledons</taxon>
        <taxon>Gunneridae</taxon>
        <taxon>Pentapetalae</taxon>
        <taxon>rosids</taxon>
        <taxon>malvids</taxon>
        <taxon>Malvales</taxon>
        <taxon>Malvaceae</taxon>
        <taxon>Grewioideae</taxon>
        <taxon>Apeibeae</taxon>
        <taxon>Corchorus</taxon>
    </lineage>
</organism>